<proteinExistence type="predicted"/>
<name>A0A8J9VAW1_BRALA</name>
<protein>
    <submittedName>
        <fullName evidence="1">Hypp583 protein</fullName>
    </submittedName>
</protein>
<sequence length="143" mass="15722">MVELFFTYYVSTRPDGQLGTKVQSLCDYKTPQAGPVINAHQVEAVDRFCYLGGTISSDCRTDSDTYLRIGRAAAAMASLDNICRPAERADAHHMVPSQRDQLKDDLLAVGLNLNTAWEAARDRSTWRTICRGPTLPLGACGLE</sequence>
<accession>A0A8J9VAW1</accession>
<evidence type="ECO:0000313" key="2">
    <source>
        <dbReference type="Proteomes" id="UP000838412"/>
    </source>
</evidence>
<gene>
    <name evidence="1" type="primary">Hypp583</name>
    <name evidence="1" type="ORF">BLAG_LOCUS1959</name>
</gene>
<dbReference type="EMBL" id="OV696686">
    <property type="protein sequence ID" value="CAH1233102.1"/>
    <property type="molecule type" value="Genomic_DNA"/>
</dbReference>
<organism evidence="1 2">
    <name type="scientific">Branchiostoma lanceolatum</name>
    <name type="common">Common lancelet</name>
    <name type="synonym">Amphioxus lanceolatum</name>
    <dbReference type="NCBI Taxonomy" id="7740"/>
    <lineage>
        <taxon>Eukaryota</taxon>
        <taxon>Metazoa</taxon>
        <taxon>Chordata</taxon>
        <taxon>Cephalochordata</taxon>
        <taxon>Leptocardii</taxon>
        <taxon>Amphioxiformes</taxon>
        <taxon>Branchiostomatidae</taxon>
        <taxon>Branchiostoma</taxon>
    </lineage>
</organism>
<dbReference type="AlphaFoldDB" id="A0A8J9VAW1"/>
<evidence type="ECO:0000313" key="1">
    <source>
        <dbReference type="EMBL" id="CAH1233102.1"/>
    </source>
</evidence>
<keyword evidence="2" id="KW-1185">Reference proteome</keyword>
<dbReference type="Proteomes" id="UP000838412">
    <property type="component" value="Chromosome 1"/>
</dbReference>
<reference evidence="1" key="1">
    <citation type="submission" date="2022-01" db="EMBL/GenBank/DDBJ databases">
        <authorList>
            <person name="Braso-Vives M."/>
        </authorList>
    </citation>
    <scope>NUCLEOTIDE SEQUENCE</scope>
</reference>